<keyword evidence="3 6" id="KW-0732">Signal</keyword>
<dbReference type="SUPFAM" id="SSF54001">
    <property type="entry name" value="Cysteine proteinases"/>
    <property type="match status" value="1"/>
</dbReference>
<evidence type="ECO:0000256" key="5">
    <source>
        <dbReference type="ARBA" id="ARBA00022807"/>
    </source>
</evidence>
<reference evidence="8 9" key="1">
    <citation type="submission" date="2018-08" db="EMBL/GenBank/DDBJ databases">
        <title>A genome reference for cultivated species of the human gut microbiota.</title>
        <authorList>
            <person name="Zou Y."/>
            <person name="Xue W."/>
            <person name="Luo G."/>
        </authorList>
    </citation>
    <scope>NUCLEOTIDE SEQUENCE [LARGE SCALE GENOMIC DNA]</scope>
    <source>
        <strain evidence="8 9">AM40-30BH</strain>
    </source>
</reference>
<dbReference type="Gene3D" id="3.90.1720.10">
    <property type="entry name" value="endopeptidase domain like (from Nostoc punctiforme)"/>
    <property type="match status" value="1"/>
</dbReference>
<dbReference type="InterPro" id="IPR038765">
    <property type="entry name" value="Papain-like_cys_pep_sf"/>
</dbReference>
<dbReference type="EMBL" id="QSGO01000002">
    <property type="protein sequence ID" value="RHB37799.1"/>
    <property type="molecule type" value="Genomic_DNA"/>
</dbReference>
<dbReference type="Pfam" id="PF00877">
    <property type="entry name" value="NLPC_P60"/>
    <property type="match status" value="1"/>
</dbReference>
<feature type="domain" description="NlpC/P60" evidence="7">
    <location>
        <begin position="46"/>
        <end position="170"/>
    </location>
</feature>
<evidence type="ECO:0000259" key="7">
    <source>
        <dbReference type="PROSITE" id="PS51935"/>
    </source>
</evidence>
<accession>A0A413VW97</accession>
<dbReference type="GeneID" id="69501009"/>
<keyword evidence="2" id="KW-0645">Protease</keyword>
<evidence type="ECO:0000313" key="8">
    <source>
        <dbReference type="EMBL" id="RHB37799.1"/>
    </source>
</evidence>
<sequence length="170" mass="19207">MKKHFIYTCAVLGLILSLSSCRSVAPRLDYKALARASVRLGMDINLEDNHKLYLEASEWIGTPYRAGGDNKRGTDCSGLTCQLYKKVYHTKLPRSTDTQKKESNKITKRNLREGDLVFFTSSRSGKRVAHVGIYLKNGKFIHASTSQGVIISHLNEPYYTKHWISGGRVR</sequence>
<evidence type="ECO:0000256" key="1">
    <source>
        <dbReference type="ARBA" id="ARBA00007074"/>
    </source>
</evidence>
<evidence type="ECO:0000256" key="2">
    <source>
        <dbReference type="ARBA" id="ARBA00022670"/>
    </source>
</evidence>
<dbReference type="InterPro" id="IPR052062">
    <property type="entry name" value="Murein_DD/LD_carboxypeptidase"/>
</dbReference>
<dbReference type="GO" id="GO:0008234">
    <property type="term" value="F:cysteine-type peptidase activity"/>
    <property type="evidence" value="ECO:0007669"/>
    <property type="project" value="UniProtKB-KW"/>
</dbReference>
<dbReference type="PROSITE" id="PS51935">
    <property type="entry name" value="NLPC_P60"/>
    <property type="match status" value="1"/>
</dbReference>
<dbReference type="RefSeq" id="WP_007484321.1">
    <property type="nucleotide sequence ID" value="NZ_CABJFV010000002.1"/>
</dbReference>
<dbReference type="PROSITE" id="PS51257">
    <property type="entry name" value="PROKAR_LIPOPROTEIN"/>
    <property type="match status" value="1"/>
</dbReference>
<dbReference type="PANTHER" id="PTHR47360:SF1">
    <property type="entry name" value="ENDOPEPTIDASE NLPC-RELATED"/>
    <property type="match status" value="1"/>
</dbReference>
<comment type="caution">
    <text evidence="8">The sequence shown here is derived from an EMBL/GenBank/DDBJ whole genome shotgun (WGS) entry which is preliminary data.</text>
</comment>
<dbReference type="Proteomes" id="UP000284379">
    <property type="component" value="Unassembled WGS sequence"/>
</dbReference>
<dbReference type="PANTHER" id="PTHR47360">
    <property type="entry name" value="MUREIN DD-ENDOPEPTIDASE MEPS/MUREIN LD-CARBOXYPEPTIDASE"/>
    <property type="match status" value="1"/>
</dbReference>
<organism evidence="8 9">
    <name type="scientific">Bacteroides nordii</name>
    <dbReference type="NCBI Taxonomy" id="291645"/>
    <lineage>
        <taxon>Bacteria</taxon>
        <taxon>Pseudomonadati</taxon>
        <taxon>Bacteroidota</taxon>
        <taxon>Bacteroidia</taxon>
        <taxon>Bacteroidales</taxon>
        <taxon>Bacteroidaceae</taxon>
        <taxon>Bacteroides</taxon>
    </lineage>
</organism>
<evidence type="ECO:0000256" key="6">
    <source>
        <dbReference type="SAM" id="SignalP"/>
    </source>
</evidence>
<evidence type="ECO:0000313" key="9">
    <source>
        <dbReference type="Proteomes" id="UP000284379"/>
    </source>
</evidence>
<keyword evidence="5" id="KW-0788">Thiol protease</keyword>
<dbReference type="GO" id="GO:0006508">
    <property type="term" value="P:proteolysis"/>
    <property type="evidence" value="ECO:0007669"/>
    <property type="project" value="UniProtKB-KW"/>
</dbReference>
<comment type="similarity">
    <text evidence="1">Belongs to the peptidase C40 family.</text>
</comment>
<name>A0A413VW97_9BACE</name>
<feature type="signal peptide" evidence="6">
    <location>
        <begin position="1"/>
        <end position="25"/>
    </location>
</feature>
<dbReference type="InterPro" id="IPR000064">
    <property type="entry name" value="NLP_P60_dom"/>
</dbReference>
<evidence type="ECO:0000256" key="4">
    <source>
        <dbReference type="ARBA" id="ARBA00022801"/>
    </source>
</evidence>
<evidence type="ECO:0000256" key="3">
    <source>
        <dbReference type="ARBA" id="ARBA00022729"/>
    </source>
</evidence>
<gene>
    <name evidence="8" type="ORF">DW888_04335</name>
</gene>
<proteinExistence type="inferred from homology"/>
<protein>
    <submittedName>
        <fullName evidence="8">NlpC/P60 family protein</fullName>
    </submittedName>
</protein>
<feature type="chain" id="PRO_5018997518" evidence="6">
    <location>
        <begin position="26"/>
        <end position="170"/>
    </location>
</feature>
<keyword evidence="4" id="KW-0378">Hydrolase</keyword>
<dbReference type="AlphaFoldDB" id="A0A413VW97"/>